<dbReference type="Pfam" id="PF13715">
    <property type="entry name" value="CarbopepD_reg_2"/>
    <property type="match status" value="1"/>
</dbReference>
<dbReference type="FunFam" id="2.170.130.10:FF:000008">
    <property type="entry name" value="SusC/RagA family TonB-linked outer membrane protein"/>
    <property type="match status" value="1"/>
</dbReference>
<evidence type="ECO:0000256" key="3">
    <source>
        <dbReference type="SAM" id="SignalP"/>
    </source>
</evidence>
<dbReference type="EMBL" id="ABYH01000412">
    <property type="protein sequence ID" value="EEC94480.1"/>
    <property type="molecule type" value="Genomic_DNA"/>
</dbReference>
<keyword evidence="5" id="KW-0675">Receptor</keyword>
<evidence type="ECO:0000256" key="2">
    <source>
        <dbReference type="PROSITE-ProRule" id="PRU01360"/>
    </source>
</evidence>
<dbReference type="AlphaFoldDB" id="B7BGG7"/>
<evidence type="ECO:0000313" key="6">
    <source>
        <dbReference type="Proteomes" id="UP000005510"/>
    </source>
</evidence>
<gene>
    <name evidence="5" type="ORF">PRABACTJOHN_04165</name>
</gene>
<dbReference type="InterPro" id="IPR012910">
    <property type="entry name" value="Plug_dom"/>
</dbReference>
<dbReference type="InterPro" id="IPR039426">
    <property type="entry name" value="TonB-dep_rcpt-like"/>
</dbReference>
<evidence type="ECO:0000256" key="1">
    <source>
        <dbReference type="ARBA" id="ARBA00022729"/>
    </source>
</evidence>
<protein>
    <submittedName>
        <fullName evidence="5">TonB-dependent receptor plug domain protein</fullName>
    </submittedName>
</protein>
<organism evidence="5 6">
    <name type="scientific">Parabacteroides johnsonii DSM 18315</name>
    <dbReference type="NCBI Taxonomy" id="537006"/>
    <lineage>
        <taxon>Bacteria</taxon>
        <taxon>Pseudomonadati</taxon>
        <taxon>Bacteroidota</taxon>
        <taxon>Bacteroidia</taxon>
        <taxon>Bacteroidales</taxon>
        <taxon>Tannerellaceae</taxon>
        <taxon>Parabacteroides</taxon>
    </lineage>
</organism>
<feature type="non-terminal residue" evidence="5">
    <location>
        <position position="285"/>
    </location>
</feature>
<keyword evidence="1 3" id="KW-0732">Signal</keyword>
<name>B7BGG7_9BACT</name>
<comment type="caution">
    <text evidence="5">The sequence shown here is derived from an EMBL/GenBank/DDBJ whole genome shotgun (WGS) entry which is preliminary data.</text>
</comment>
<dbReference type="Gene3D" id="2.170.130.10">
    <property type="entry name" value="TonB-dependent receptor, plug domain"/>
    <property type="match status" value="1"/>
</dbReference>
<comment type="subcellular location">
    <subcellularLocation>
        <location evidence="2">Cell outer membrane</location>
        <topology evidence="2">Multi-pass membrane protein</topology>
    </subcellularLocation>
</comment>
<dbReference type="InterPro" id="IPR037066">
    <property type="entry name" value="Plug_dom_sf"/>
</dbReference>
<dbReference type="PROSITE" id="PS52016">
    <property type="entry name" value="TONB_DEPENDENT_REC_3"/>
    <property type="match status" value="1"/>
</dbReference>
<dbReference type="Gene3D" id="2.60.40.1120">
    <property type="entry name" value="Carboxypeptidase-like, regulatory domain"/>
    <property type="match status" value="1"/>
</dbReference>
<sequence length="285" mass="29747">MKNNKMAKICLLSLLPSISVLASENYITDPATSLRGKSDSAVPTRLQQNGKTITGVVQDALGPIAGANIIVKGTTNGNITDMDGKFTLENVPANATLVISYIGFTPQEIRVGNQTTFNITLQEDSEALDEVVVVGYGVMKKKDLTGAVSQLSSSSMKDLKVSHPTEAMAGKLAGVQVQQVGGQPGQAATIRVRGSGSITASSAPLYVVDGYPLGEQNLNAINPNDIESIEVLKDASAAAIYGSRAANGVVLVTTKSGKTGKVSVSLDIYAGFQNVTKKMDLMNAQ</sequence>
<dbReference type="PANTHER" id="PTHR30069:SF29">
    <property type="entry name" value="HEMOGLOBIN AND HEMOGLOBIN-HAPTOGLOBIN-BINDING PROTEIN 1-RELATED"/>
    <property type="match status" value="1"/>
</dbReference>
<keyword evidence="2" id="KW-0813">Transport</keyword>
<keyword evidence="2" id="KW-0998">Cell outer membrane</keyword>
<dbReference type="Pfam" id="PF07715">
    <property type="entry name" value="Plug"/>
    <property type="match status" value="1"/>
</dbReference>
<proteinExistence type="inferred from homology"/>
<feature type="domain" description="TonB-dependent receptor plug" evidence="4">
    <location>
        <begin position="140"/>
        <end position="249"/>
    </location>
</feature>
<dbReference type="NCBIfam" id="TIGR04057">
    <property type="entry name" value="SusC_RagA_signa"/>
    <property type="match status" value="1"/>
</dbReference>
<evidence type="ECO:0000259" key="4">
    <source>
        <dbReference type="Pfam" id="PF07715"/>
    </source>
</evidence>
<dbReference type="GO" id="GO:0015344">
    <property type="term" value="F:siderophore uptake transmembrane transporter activity"/>
    <property type="evidence" value="ECO:0007669"/>
    <property type="project" value="TreeGrafter"/>
</dbReference>
<dbReference type="GO" id="GO:0009279">
    <property type="term" value="C:cell outer membrane"/>
    <property type="evidence" value="ECO:0007669"/>
    <property type="project" value="UniProtKB-SubCell"/>
</dbReference>
<evidence type="ECO:0000313" key="5">
    <source>
        <dbReference type="EMBL" id="EEC94480.1"/>
    </source>
</evidence>
<reference evidence="5 6" key="2">
    <citation type="submission" date="2008-10" db="EMBL/GenBank/DDBJ databases">
        <authorList>
            <person name="Fulton L."/>
            <person name="Clifton S."/>
            <person name="Fulton B."/>
            <person name="Xu J."/>
            <person name="Minx P."/>
            <person name="Pepin K.H."/>
            <person name="Johnson M."/>
            <person name="Bhonagiri V."/>
            <person name="Nash W.E."/>
            <person name="Mardis E.R."/>
            <person name="Wilson R.K."/>
        </authorList>
    </citation>
    <scope>NUCLEOTIDE SEQUENCE [LARGE SCALE GENOMIC DNA]</scope>
    <source>
        <strain evidence="5 6">DSM 18315</strain>
    </source>
</reference>
<dbReference type="Proteomes" id="UP000005510">
    <property type="component" value="Unassembled WGS sequence"/>
</dbReference>
<keyword evidence="2" id="KW-0472">Membrane</keyword>
<dbReference type="PANTHER" id="PTHR30069">
    <property type="entry name" value="TONB-DEPENDENT OUTER MEMBRANE RECEPTOR"/>
    <property type="match status" value="1"/>
</dbReference>
<dbReference type="FunFam" id="2.60.40.1120:FF:000003">
    <property type="entry name" value="Outer membrane protein Omp121"/>
    <property type="match status" value="1"/>
</dbReference>
<comment type="similarity">
    <text evidence="2">Belongs to the TonB-dependent receptor family.</text>
</comment>
<dbReference type="HOGENOM" id="CLU_004317_3_1_10"/>
<dbReference type="SUPFAM" id="SSF56935">
    <property type="entry name" value="Porins"/>
    <property type="match status" value="1"/>
</dbReference>
<dbReference type="RefSeq" id="WP_008152847.1">
    <property type="nucleotide sequence ID" value="NZ_DS996456.1"/>
</dbReference>
<feature type="chain" id="PRO_5002851555" evidence="3">
    <location>
        <begin position="23"/>
        <end position="285"/>
    </location>
</feature>
<dbReference type="InterPro" id="IPR008969">
    <property type="entry name" value="CarboxyPept-like_regulatory"/>
</dbReference>
<keyword evidence="2" id="KW-0812">Transmembrane</keyword>
<dbReference type="GO" id="GO:0044718">
    <property type="term" value="P:siderophore transmembrane transport"/>
    <property type="evidence" value="ECO:0007669"/>
    <property type="project" value="TreeGrafter"/>
</dbReference>
<keyword evidence="2" id="KW-1134">Transmembrane beta strand</keyword>
<dbReference type="STRING" id="537006.PRABACTJOHN_04165"/>
<feature type="signal peptide" evidence="3">
    <location>
        <begin position="1"/>
        <end position="22"/>
    </location>
</feature>
<reference evidence="5 6" key="1">
    <citation type="submission" date="2008-10" db="EMBL/GenBank/DDBJ databases">
        <title>Draft genome sequence of Parabacteroides johnsonii (DSM 18315).</title>
        <authorList>
            <person name="Sudarsanam P."/>
            <person name="Ley R."/>
            <person name="Guruge J."/>
            <person name="Turnbaugh P.J."/>
            <person name="Mahowald M."/>
            <person name="Liep D."/>
            <person name="Gordon J."/>
        </authorList>
    </citation>
    <scope>NUCLEOTIDE SEQUENCE [LARGE SCALE GENOMIC DNA]</scope>
    <source>
        <strain evidence="5 6">DSM 18315</strain>
    </source>
</reference>
<accession>B7BGG7</accession>
<dbReference type="SUPFAM" id="SSF49464">
    <property type="entry name" value="Carboxypeptidase regulatory domain-like"/>
    <property type="match status" value="1"/>
</dbReference>
<dbReference type="InterPro" id="IPR023997">
    <property type="entry name" value="TonB-dep_OMP_SusC/RagA_CS"/>
</dbReference>